<proteinExistence type="predicted"/>
<feature type="region of interest" description="Disordered" evidence="1">
    <location>
        <begin position="1"/>
        <end position="40"/>
    </location>
</feature>
<evidence type="ECO:0000313" key="2">
    <source>
        <dbReference type="EMBL" id="KAJ7214975.1"/>
    </source>
</evidence>
<accession>A0AAD6YHZ7</accession>
<keyword evidence="3" id="KW-1185">Reference proteome</keyword>
<organism evidence="2 3">
    <name type="scientific">Mycena pura</name>
    <dbReference type="NCBI Taxonomy" id="153505"/>
    <lineage>
        <taxon>Eukaryota</taxon>
        <taxon>Fungi</taxon>
        <taxon>Dikarya</taxon>
        <taxon>Basidiomycota</taxon>
        <taxon>Agaricomycotina</taxon>
        <taxon>Agaricomycetes</taxon>
        <taxon>Agaricomycetidae</taxon>
        <taxon>Agaricales</taxon>
        <taxon>Marasmiineae</taxon>
        <taxon>Mycenaceae</taxon>
        <taxon>Mycena</taxon>
    </lineage>
</organism>
<name>A0AAD6YHZ7_9AGAR</name>
<reference evidence="2" key="1">
    <citation type="submission" date="2023-03" db="EMBL/GenBank/DDBJ databases">
        <title>Massive genome expansion in bonnet fungi (Mycena s.s.) driven by repeated elements and novel gene families across ecological guilds.</title>
        <authorList>
            <consortium name="Lawrence Berkeley National Laboratory"/>
            <person name="Harder C.B."/>
            <person name="Miyauchi S."/>
            <person name="Viragh M."/>
            <person name="Kuo A."/>
            <person name="Thoen E."/>
            <person name="Andreopoulos B."/>
            <person name="Lu D."/>
            <person name="Skrede I."/>
            <person name="Drula E."/>
            <person name="Henrissat B."/>
            <person name="Morin E."/>
            <person name="Kohler A."/>
            <person name="Barry K."/>
            <person name="LaButti K."/>
            <person name="Morin E."/>
            <person name="Salamov A."/>
            <person name="Lipzen A."/>
            <person name="Mereny Z."/>
            <person name="Hegedus B."/>
            <person name="Baldrian P."/>
            <person name="Stursova M."/>
            <person name="Weitz H."/>
            <person name="Taylor A."/>
            <person name="Grigoriev I.V."/>
            <person name="Nagy L.G."/>
            <person name="Martin F."/>
            <person name="Kauserud H."/>
        </authorList>
    </citation>
    <scope>NUCLEOTIDE SEQUENCE</scope>
    <source>
        <strain evidence="2">9144</strain>
    </source>
</reference>
<evidence type="ECO:0000313" key="3">
    <source>
        <dbReference type="Proteomes" id="UP001219525"/>
    </source>
</evidence>
<feature type="compositionally biased region" description="Basic and acidic residues" evidence="1">
    <location>
        <begin position="7"/>
        <end position="16"/>
    </location>
</feature>
<comment type="caution">
    <text evidence="2">The sequence shown here is derived from an EMBL/GenBank/DDBJ whole genome shotgun (WGS) entry which is preliminary data.</text>
</comment>
<sequence>MASDQDGDYRLDDVRGKLGQIARSTKGPRSQSSDKKPTLAKLYQQGQQPQLCGPPNLAICTAHLPSNSFLFLLLQANDADNPTGSAVFWQAERELLGKAVASLNNIEEQEDLEEEKQRHPKGEGGALWVGIEWGKHFLCALELLLYNLIK</sequence>
<dbReference type="EMBL" id="JARJCW010000018">
    <property type="protein sequence ID" value="KAJ7214975.1"/>
    <property type="molecule type" value="Genomic_DNA"/>
</dbReference>
<evidence type="ECO:0000256" key="1">
    <source>
        <dbReference type="SAM" id="MobiDB-lite"/>
    </source>
</evidence>
<dbReference type="AlphaFoldDB" id="A0AAD6YHZ7"/>
<gene>
    <name evidence="2" type="ORF">GGX14DRAFT_392242</name>
</gene>
<dbReference type="Proteomes" id="UP001219525">
    <property type="component" value="Unassembled WGS sequence"/>
</dbReference>
<protein>
    <submittedName>
        <fullName evidence="2">Uncharacterized protein</fullName>
    </submittedName>
</protein>